<evidence type="ECO:0000256" key="3">
    <source>
        <dbReference type="ARBA" id="ARBA00023242"/>
    </source>
</evidence>
<evidence type="ECO:0000256" key="1">
    <source>
        <dbReference type="ARBA" id="ARBA00004123"/>
    </source>
</evidence>
<feature type="compositionally biased region" description="Low complexity" evidence="4">
    <location>
        <begin position="1223"/>
        <end position="1241"/>
    </location>
</feature>
<dbReference type="GeneID" id="92177890"/>
<feature type="compositionally biased region" description="Acidic residues" evidence="4">
    <location>
        <begin position="142"/>
        <end position="151"/>
    </location>
</feature>
<dbReference type="GO" id="GO:0006357">
    <property type="term" value="P:regulation of transcription by RNA polymerase II"/>
    <property type="evidence" value="ECO:0007669"/>
    <property type="project" value="TreeGrafter"/>
</dbReference>
<feature type="compositionally biased region" description="Low complexity" evidence="4">
    <location>
        <begin position="253"/>
        <end position="268"/>
    </location>
</feature>
<dbReference type="RefSeq" id="XP_066806306.1">
    <property type="nucleotide sequence ID" value="XM_066943764.1"/>
</dbReference>
<name>A0AAW0Z7Y0_9TREE</name>
<gene>
    <name evidence="6" type="ORF">IAR55_000630</name>
</gene>
<feature type="compositionally biased region" description="Low complexity" evidence="4">
    <location>
        <begin position="47"/>
        <end position="61"/>
    </location>
</feature>
<dbReference type="GO" id="GO:0003712">
    <property type="term" value="F:transcription coregulator activity"/>
    <property type="evidence" value="ECO:0007669"/>
    <property type="project" value="TreeGrafter"/>
</dbReference>
<feature type="compositionally biased region" description="Polar residues" evidence="4">
    <location>
        <begin position="976"/>
        <end position="990"/>
    </location>
</feature>
<evidence type="ECO:0000313" key="7">
    <source>
        <dbReference type="Proteomes" id="UP001388673"/>
    </source>
</evidence>
<dbReference type="InterPro" id="IPR045109">
    <property type="entry name" value="LSDs-like"/>
</dbReference>
<dbReference type="GO" id="GO:0032454">
    <property type="term" value="F:histone H3K9 demethylase activity"/>
    <property type="evidence" value="ECO:0007669"/>
    <property type="project" value="InterPro"/>
</dbReference>
<feature type="compositionally biased region" description="Basic and acidic residues" evidence="4">
    <location>
        <begin position="1363"/>
        <end position="1376"/>
    </location>
</feature>
<feature type="compositionally biased region" description="Low complexity" evidence="4">
    <location>
        <begin position="302"/>
        <end position="318"/>
    </location>
</feature>
<feature type="region of interest" description="Disordered" evidence="4">
    <location>
        <begin position="618"/>
        <end position="641"/>
    </location>
</feature>
<sequence length="1541" mass="169734">MPNAPQHSEATDKLHDQPPAKPLSPKEASSKSIIVPAFTSSPKPVNSPLGLPSASPSAPGPEKAPSTPPSRQAQDLELAPLPQTFDPDQEPPLPSPVDQIVVDPFGVGNQADDTDDLRVIDEPLLNEARGGGDQGGEKLEETGGEVEEDGEDQTKMMEYITSLQQFEGDADGDVEDADEVEMADQVVVAVEGAEQAMCDDEETAAAESKFTEDTEGTKTSIGTTKVDEFEKGPKETEAHLNRFKDVDMPTAPSSPLTPVSDLPDLPDTLSLSPVIEVTLLPSPLTPALELSQTKKDSAIPHAESSADAARRNSSSPRPAQKEDTSRKAGVKRPRETNGAASRGKGKSKSVEVIEVENDLRSIPDQEELQEVKPDEKNEDFNGKRKAKKAKGHDGKAVKVSGQSRKRHDAALGISRGGDKPPEKIAPRPKAVKDVDVKKMLQGKTREIQMAPCQRPRYAKWGKCTQCIAKVGGDSCRFRDYRVFSIDPVTTEITGPGWFESTDWKDEMTPLPTDFNVPLTEKHIKATERTVAPMLLPLITREVRHVINNKAIKRGVDTAKHRALCDFCSSTIFGGWFFCKRCGRDFCLHCERYFPDSLETMSTSPWPLPDAARPRLLRCHHPPSTNPSAPQPKGPAFHTRSDLQPVSRFGDEELRDHWLALAEFVLEGKEEMRETLKLMGLVGDDEAEKVMQDWRERSPTLAEKKVQEEDDNDAEKPQPSTPEASKNDSAELEDGQQRLYEPLPPSIESETVASSEKADSGNSSDTSRPVQDQPFRYTKSTLPTAVPIPDPAGLEDHSMEFMFVPNDSLDNSTFDRMWGQGEPIVVDDVGKQFNLDWTPDTFIDKFGKEACYVMDCQTNVPQPMTVAKFFELFKKAELRGKAILKLKDWPSTDDFQNTHPELYNDFCDALPVPDYTRREGVLNLYSHFPPGPTKPDIGPKMYNAFAAVEAAGGFGSTRLHMDVADAINVMLYASPRGPTNSASTPSLQSSKEPIKEPSQAIVEENNDESHTRAPGAKQEPGCAVWDLFRAEDSDQIREFLKEKFDQTHKFTDPIHSQLFYLDASLRKELWEKKGVVSWRVYQYPGQAVFIPAGCAHQVCNLADCIKIALDFVSPHNVRRCQTLTQDFRKENFVKAWKEDVLQLYNVLWYAWQSCRETQVRRKQEQEAQEAAQAARAAHLASLRSGDHETYGHGRYSPVTTPALGIGMGLGGWNVSSVRDEPHAGSRSPSVSRGGSPGPGQSVTLARVLAESRSGSSQGSVTNGKADRQQDHDSEAVSLGGKDEDKPKDERTTTLISHEKTVDPKHYLTRALLDITLRRDETDPREWFVPSTALWGSARKVNLPGAAPRDVKPTPIAAPRTLSARQKEVEKREKERLDRKARHPARPLRTSTLIKLGARRVDEILGMAMGEMGSGDGIAMGGGLGGLASPVFARDDAVNFNDNEAMDIGSPMTGIVSFGGNDDATEHDQVHVGEERMIIDEEEGEPAEIQAMQSIDMTGEQEAEEEEDEEEARAALVVHLGELAKTAPDDDDGDNQVDMGMFV</sequence>
<feature type="region of interest" description="Disordered" evidence="4">
    <location>
        <begin position="198"/>
        <end position="268"/>
    </location>
</feature>
<comment type="subcellular location">
    <subcellularLocation>
        <location evidence="1">Nucleus</location>
    </subcellularLocation>
</comment>
<feature type="compositionally biased region" description="Basic and acidic residues" evidence="4">
    <location>
        <begin position="1263"/>
        <end position="1296"/>
    </location>
</feature>
<feature type="compositionally biased region" description="Basic and acidic residues" evidence="4">
    <location>
        <begin position="357"/>
        <end position="382"/>
    </location>
</feature>
<dbReference type="SUPFAM" id="SSF51197">
    <property type="entry name" value="Clavaminate synthase-like"/>
    <property type="match status" value="1"/>
</dbReference>
<dbReference type="EMBL" id="JBCAWK010000001">
    <property type="protein sequence ID" value="KAK8870060.1"/>
    <property type="molecule type" value="Genomic_DNA"/>
</dbReference>
<feature type="region of interest" description="Disordered" evidence="4">
    <location>
        <begin position="1215"/>
        <end position="1296"/>
    </location>
</feature>
<protein>
    <recommendedName>
        <fullName evidence="5">JmjC domain-containing protein</fullName>
    </recommendedName>
</protein>
<dbReference type="SMART" id="SM00558">
    <property type="entry name" value="JmjC"/>
    <property type="match status" value="1"/>
</dbReference>
<feature type="region of interest" description="Disordered" evidence="4">
    <location>
        <begin position="693"/>
        <end position="785"/>
    </location>
</feature>
<accession>A0AAW0Z7Y0</accession>
<feature type="compositionally biased region" description="Basic and acidic residues" evidence="4">
    <location>
        <begin position="9"/>
        <end position="18"/>
    </location>
</feature>
<feature type="compositionally biased region" description="Basic and acidic residues" evidence="4">
    <location>
        <begin position="225"/>
        <end position="247"/>
    </location>
</feature>
<dbReference type="Proteomes" id="UP001388673">
    <property type="component" value="Unassembled WGS sequence"/>
</dbReference>
<keyword evidence="2" id="KW-0479">Metal-binding</keyword>
<feature type="region of interest" description="Disordered" evidence="4">
    <location>
        <begin position="976"/>
        <end position="997"/>
    </location>
</feature>
<feature type="region of interest" description="Disordered" evidence="4">
    <location>
        <begin position="1343"/>
        <end position="1383"/>
    </location>
</feature>
<evidence type="ECO:0000313" key="6">
    <source>
        <dbReference type="EMBL" id="KAK8870060.1"/>
    </source>
</evidence>
<dbReference type="PROSITE" id="PS51184">
    <property type="entry name" value="JMJC"/>
    <property type="match status" value="1"/>
</dbReference>
<evidence type="ECO:0000259" key="5">
    <source>
        <dbReference type="PROSITE" id="PS51184"/>
    </source>
</evidence>
<feature type="compositionally biased region" description="Polar residues" evidence="4">
    <location>
        <begin position="747"/>
        <end position="769"/>
    </location>
</feature>
<evidence type="ECO:0000256" key="4">
    <source>
        <dbReference type="SAM" id="MobiDB-lite"/>
    </source>
</evidence>
<feature type="compositionally biased region" description="Polar residues" evidence="4">
    <location>
        <begin position="1251"/>
        <end position="1261"/>
    </location>
</feature>
<dbReference type="GO" id="GO:0000785">
    <property type="term" value="C:chromatin"/>
    <property type="evidence" value="ECO:0007669"/>
    <property type="project" value="TreeGrafter"/>
</dbReference>
<dbReference type="GO" id="GO:0046872">
    <property type="term" value="F:metal ion binding"/>
    <property type="evidence" value="ECO:0007669"/>
    <property type="project" value="UniProtKB-KW"/>
</dbReference>
<proteinExistence type="predicted"/>
<dbReference type="KEGG" id="kne:92177890"/>
<feature type="domain" description="JmjC" evidence="5">
    <location>
        <begin position="916"/>
        <end position="1127"/>
    </location>
</feature>
<organism evidence="6 7">
    <name type="scientific">Kwoniella newhampshirensis</name>
    <dbReference type="NCBI Taxonomy" id="1651941"/>
    <lineage>
        <taxon>Eukaryota</taxon>
        <taxon>Fungi</taxon>
        <taxon>Dikarya</taxon>
        <taxon>Basidiomycota</taxon>
        <taxon>Agaricomycotina</taxon>
        <taxon>Tremellomycetes</taxon>
        <taxon>Tremellales</taxon>
        <taxon>Cryptococcaceae</taxon>
        <taxon>Kwoniella</taxon>
    </lineage>
</organism>
<dbReference type="PANTHER" id="PTHR12549">
    <property type="entry name" value="JMJC DOMAIN-CONTAINING HISTONE DEMETHYLATION PROTEIN"/>
    <property type="match status" value="1"/>
</dbReference>
<feature type="region of interest" description="Disordered" evidence="4">
    <location>
        <begin position="288"/>
        <end position="405"/>
    </location>
</feature>
<dbReference type="InterPro" id="IPR003347">
    <property type="entry name" value="JmjC_dom"/>
</dbReference>
<keyword evidence="7" id="KW-1185">Reference proteome</keyword>
<dbReference type="GO" id="GO:0000118">
    <property type="term" value="C:histone deacetylase complex"/>
    <property type="evidence" value="ECO:0007669"/>
    <property type="project" value="TreeGrafter"/>
</dbReference>
<feature type="compositionally biased region" description="Basic and acidic residues" evidence="4">
    <location>
        <begin position="693"/>
        <end position="706"/>
    </location>
</feature>
<dbReference type="Gene3D" id="2.60.120.650">
    <property type="entry name" value="Cupin"/>
    <property type="match status" value="1"/>
</dbReference>
<reference evidence="6 7" key="1">
    <citation type="journal article" date="2024" name="bioRxiv">
        <title>Comparative genomics of Cryptococcus and Kwoniella reveals pathogenesis evolution and contrasting karyotype dynamics via intercentromeric recombination or chromosome fusion.</title>
        <authorList>
            <person name="Coelho M.A."/>
            <person name="David-Palma M."/>
            <person name="Shea T."/>
            <person name="Bowers K."/>
            <person name="McGinley-Smith S."/>
            <person name="Mohammad A.W."/>
            <person name="Gnirke A."/>
            <person name="Yurkov A.M."/>
            <person name="Nowrousian M."/>
            <person name="Sun S."/>
            <person name="Cuomo C.A."/>
            <person name="Heitman J."/>
        </authorList>
    </citation>
    <scope>NUCLEOTIDE SEQUENCE [LARGE SCALE GENOMIC DNA]</scope>
    <source>
        <strain evidence="6 7">CBS 13917</strain>
    </source>
</reference>
<feature type="region of interest" description="Disordered" evidence="4">
    <location>
        <begin position="1"/>
        <end position="151"/>
    </location>
</feature>
<comment type="caution">
    <text evidence="6">The sequence shown here is derived from an EMBL/GenBank/DDBJ whole genome shotgun (WGS) entry which is preliminary data.</text>
</comment>
<dbReference type="GO" id="GO:0031490">
    <property type="term" value="F:chromatin DNA binding"/>
    <property type="evidence" value="ECO:0007669"/>
    <property type="project" value="TreeGrafter"/>
</dbReference>
<keyword evidence="3" id="KW-0539">Nucleus</keyword>
<dbReference type="PANTHER" id="PTHR12549:SF38">
    <property type="entry name" value="JMJC DOMAIN-CONTAINING HISTONE DEMETHYLASE 2, ISOFORM A"/>
    <property type="match status" value="1"/>
</dbReference>
<evidence type="ECO:0000256" key="2">
    <source>
        <dbReference type="ARBA" id="ARBA00022723"/>
    </source>
</evidence>
<dbReference type="Pfam" id="PF02373">
    <property type="entry name" value="JmjC"/>
    <property type="match status" value="1"/>
</dbReference>